<dbReference type="InterPro" id="IPR005475">
    <property type="entry name" value="Transketolase-like_Pyr-bd"/>
</dbReference>
<gene>
    <name evidence="3" type="ORF">PGX00_15285</name>
</gene>
<dbReference type="InterPro" id="IPR033248">
    <property type="entry name" value="Transketolase_C"/>
</dbReference>
<dbReference type="InterPro" id="IPR029061">
    <property type="entry name" value="THDP-binding"/>
</dbReference>
<dbReference type="Pfam" id="PF02779">
    <property type="entry name" value="Transket_pyr"/>
    <property type="match status" value="1"/>
</dbReference>
<dbReference type="SUPFAM" id="SSF52922">
    <property type="entry name" value="TK C-terminal domain-like"/>
    <property type="match status" value="1"/>
</dbReference>
<feature type="domain" description="Transketolase-like pyrimidine-binding" evidence="2">
    <location>
        <begin position="10"/>
        <end position="175"/>
    </location>
</feature>
<dbReference type="InterPro" id="IPR051157">
    <property type="entry name" value="PDH/Transketolase"/>
</dbReference>
<dbReference type="SUPFAM" id="SSF52518">
    <property type="entry name" value="Thiamin diphosphate-binding fold (THDP-binding)"/>
    <property type="match status" value="1"/>
</dbReference>
<reference evidence="3 4" key="1">
    <citation type="submission" date="2023-01" db="EMBL/GenBank/DDBJ databases">
        <title>Vibrio sp. KJ40-1 sp.nov, isolated from marine algae.</title>
        <authorList>
            <person name="Butt M."/>
            <person name="Kim J.M.J."/>
            <person name="Jeon C.O.C."/>
        </authorList>
    </citation>
    <scope>NUCLEOTIDE SEQUENCE [LARGE SCALE GENOMIC DNA]</scope>
    <source>
        <strain evidence="3 4">KJ40-1</strain>
    </source>
</reference>
<name>A0ABT4YU95_9VIBR</name>
<evidence type="ECO:0000259" key="2">
    <source>
        <dbReference type="SMART" id="SM00861"/>
    </source>
</evidence>
<evidence type="ECO:0000313" key="4">
    <source>
        <dbReference type="Proteomes" id="UP001210678"/>
    </source>
</evidence>
<dbReference type="PANTHER" id="PTHR43825:SF1">
    <property type="entry name" value="TRANSKETOLASE-LIKE PYRIMIDINE-BINDING DOMAIN-CONTAINING PROTEIN"/>
    <property type="match status" value="1"/>
</dbReference>
<dbReference type="Pfam" id="PF02780">
    <property type="entry name" value="Transketolase_C"/>
    <property type="match status" value="1"/>
</dbReference>
<evidence type="ECO:0000313" key="3">
    <source>
        <dbReference type="EMBL" id="MDB1124920.1"/>
    </source>
</evidence>
<dbReference type="Gene3D" id="3.40.50.970">
    <property type="match status" value="1"/>
</dbReference>
<keyword evidence="4" id="KW-1185">Reference proteome</keyword>
<organism evidence="3 4">
    <name type="scientific">Vibrio algarum</name>
    <dbReference type="NCBI Taxonomy" id="3020714"/>
    <lineage>
        <taxon>Bacteria</taxon>
        <taxon>Pseudomonadati</taxon>
        <taxon>Pseudomonadota</taxon>
        <taxon>Gammaproteobacteria</taxon>
        <taxon>Vibrionales</taxon>
        <taxon>Vibrionaceae</taxon>
        <taxon>Vibrio</taxon>
    </lineage>
</organism>
<evidence type="ECO:0000256" key="1">
    <source>
        <dbReference type="ARBA" id="ARBA00023052"/>
    </source>
</evidence>
<comment type="caution">
    <text evidence="3">The sequence shown here is derived from an EMBL/GenBank/DDBJ whole genome shotgun (WGS) entry which is preliminary data.</text>
</comment>
<dbReference type="RefSeq" id="WP_272138152.1">
    <property type="nucleotide sequence ID" value="NZ_JAQLOI010000003.1"/>
</dbReference>
<dbReference type="Proteomes" id="UP001210678">
    <property type="component" value="Unassembled WGS sequence"/>
</dbReference>
<dbReference type="InterPro" id="IPR009014">
    <property type="entry name" value="Transketo_C/PFOR_II"/>
</dbReference>
<protein>
    <submittedName>
        <fullName evidence="3">Transketolase C-terminal domain-containing protein</fullName>
    </submittedName>
</protein>
<accession>A0ABT4YU95</accession>
<dbReference type="EMBL" id="JAQLOI010000003">
    <property type="protein sequence ID" value="MDB1124920.1"/>
    <property type="molecule type" value="Genomic_DNA"/>
</dbReference>
<dbReference type="SMART" id="SM00861">
    <property type="entry name" value="Transket_pyr"/>
    <property type="match status" value="1"/>
</dbReference>
<proteinExistence type="predicted"/>
<dbReference type="CDD" id="cd07033">
    <property type="entry name" value="TPP_PYR_DXS_TK_like"/>
    <property type="match status" value="1"/>
</dbReference>
<sequence length="325" mass="35749">MMIKLEKSTKPVRQSFAQRMVEYGEVNKDFVVFEADIGYSTNSYLFNEAYPERYFQMGIAEFGMMASAAGMAANGRPVVVAGYGVFLTMRALESVRSFICYPNLNVKLMSSHGGTTAAIDGVTHQASEDMAFMTSIPNMHVFAPCDTASSRALFDVTLETNGPVYCRLMRDAYYELYDETATFKCGGSNTVKEGKDLTIVSYGDILFQAIMAAEELEKQGHNVEVIDAYSVKPLDWESIKTSIQKTGRIIVAEGHQKRNGMAYEIAARMACDGVTAKFAHLGMDDVFAESGDYSLLIDKYGFSAAKITEVGKSLLVTTENEQVVA</sequence>
<keyword evidence="1" id="KW-0786">Thiamine pyrophosphate</keyword>
<dbReference type="Gene3D" id="3.40.50.920">
    <property type="match status" value="1"/>
</dbReference>
<dbReference type="PANTHER" id="PTHR43825">
    <property type="entry name" value="PYRUVATE DEHYDROGENASE E1 COMPONENT"/>
    <property type="match status" value="1"/>
</dbReference>